<feature type="compositionally biased region" description="Polar residues" evidence="1">
    <location>
        <begin position="74"/>
        <end position="83"/>
    </location>
</feature>
<evidence type="ECO:0000313" key="2">
    <source>
        <dbReference type="EMBL" id="KAG1358760.1"/>
    </source>
</evidence>
<dbReference type="PANTHER" id="PTHR46398:SF7">
    <property type="entry name" value="ALPHA_BETA-HYDROLASES SUPERFAMILY PROTEIN"/>
    <property type="match status" value="1"/>
</dbReference>
<accession>A0A8K0IHF4</accession>
<dbReference type="Proteomes" id="UP000797356">
    <property type="component" value="Chromosome 8"/>
</dbReference>
<name>A0A8K0IHF4_COCNU</name>
<sequence>MKGNAGAIVPPPQQKMERKQSLEQEHRLALETAVTLNIPHAVPPTEQPSDDTNPAPSENQDEAASHSKQDEATSHGSSKSSRTNWDELVEKLFTRNASGGLVLKKDISINDQR</sequence>
<dbReference type="PANTHER" id="PTHR46398">
    <property type="entry name" value="ALPHA/BETA-HYDROLASES SUPERFAMILY PROTEIN"/>
    <property type="match status" value="1"/>
</dbReference>
<feature type="compositionally biased region" description="Basic and acidic residues" evidence="1">
    <location>
        <begin position="63"/>
        <end position="73"/>
    </location>
</feature>
<feature type="compositionally biased region" description="Basic and acidic residues" evidence="1">
    <location>
        <begin position="15"/>
        <end position="29"/>
    </location>
</feature>
<comment type="caution">
    <text evidence="2">The sequence shown here is derived from an EMBL/GenBank/DDBJ whole genome shotgun (WGS) entry which is preliminary data.</text>
</comment>
<reference evidence="2" key="1">
    <citation type="journal article" date="2017" name="Gigascience">
        <title>The genome draft of coconut (Cocos nucifera).</title>
        <authorList>
            <person name="Xiao Y."/>
            <person name="Xu P."/>
            <person name="Fan H."/>
            <person name="Baudouin L."/>
            <person name="Xia W."/>
            <person name="Bocs S."/>
            <person name="Xu J."/>
            <person name="Li Q."/>
            <person name="Guo A."/>
            <person name="Zhou L."/>
            <person name="Li J."/>
            <person name="Wu Y."/>
            <person name="Ma Z."/>
            <person name="Armero A."/>
            <person name="Issali A.E."/>
            <person name="Liu N."/>
            <person name="Peng M."/>
            <person name="Yang Y."/>
        </authorList>
    </citation>
    <scope>NUCLEOTIDE SEQUENCE</scope>
    <source>
        <tissue evidence="2">Spear leaf of Hainan Tall coconut</tissue>
    </source>
</reference>
<keyword evidence="3" id="KW-1185">Reference proteome</keyword>
<gene>
    <name evidence="2" type="ORF">COCNU_08G002060</name>
</gene>
<dbReference type="AlphaFoldDB" id="A0A8K0IHF4"/>
<proteinExistence type="predicted"/>
<dbReference type="EMBL" id="CM017879">
    <property type="protein sequence ID" value="KAG1358760.1"/>
    <property type="molecule type" value="Genomic_DNA"/>
</dbReference>
<evidence type="ECO:0000256" key="1">
    <source>
        <dbReference type="SAM" id="MobiDB-lite"/>
    </source>
</evidence>
<feature type="region of interest" description="Disordered" evidence="1">
    <location>
        <begin position="1"/>
        <end position="85"/>
    </location>
</feature>
<reference evidence="2" key="2">
    <citation type="submission" date="2019-07" db="EMBL/GenBank/DDBJ databases">
        <authorList>
            <person name="Yang Y."/>
            <person name="Bocs S."/>
            <person name="Baudouin L."/>
        </authorList>
    </citation>
    <scope>NUCLEOTIDE SEQUENCE</scope>
    <source>
        <tissue evidence="2">Spear leaf of Hainan Tall coconut</tissue>
    </source>
</reference>
<protein>
    <submittedName>
        <fullName evidence="2">Uncharacterized protein</fullName>
    </submittedName>
</protein>
<organism evidence="2 3">
    <name type="scientific">Cocos nucifera</name>
    <name type="common">Coconut palm</name>
    <dbReference type="NCBI Taxonomy" id="13894"/>
    <lineage>
        <taxon>Eukaryota</taxon>
        <taxon>Viridiplantae</taxon>
        <taxon>Streptophyta</taxon>
        <taxon>Embryophyta</taxon>
        <taxon>Tracheophyta</taxon>
        <taxon>Spermatophyta</taxon>
        <taxon>Magnoliopsida</taxon>
        <taxon>Liliopsida</taxon>
        <taxon>Arecaceae</taxon>
        <taxon>Arecoideae</taxon>
        <taxon>Cocoseae</taxon>
        <taxon>Attaleinae</taxon>
        <taxon>Cocos</taxon>
    </lineage>
</organism>
<evidence type="ECO:0000313" key="3">
    <source>
        <dbReference type="Proteomes" id="UP000797356"/>
    </source>
</evidence>
<dbReference type="OrthoDB" id="438440at2759"/>